<feature type="domain" description="TIR" evidence="5">
    <location>
        <begin position="26"/>
        <end position="167"/>
    </location>
</feature>
<dbReference type="PROSITE" id="PS50294">
    <property type="entry name" value="WD_REPEATS_REGION"/>
    <property type="match status" value="1"/>
</dbReference>
<keyword evidence="4" id="KW-0812">Transmembrane</keyword>
<evidence type="ECO:0000256" key="1">
    <source>
        <dbReference type="ARBA" id="ARBA00022574"/>
    </source>
</evidence>
<organism evidence="6 7">
    <name type="scientific">Lachnoanaerobaculum gingivalis</name>
    <dbReference type="NCBI Taxonomy" id="2490855"/>
    <lineage>
        <taxon>Bacteria</taxon>
        <taxon>Bacillati</taxon>
        <taxon>Bacillota</taxon>
        <taxon>Clostridia</taxon>
        <taxon>Lachnospirales</taxon>
        <taxon>Lachnospiraceae</taxon>
        <taxon>Lachnoanaerobaculum</taxon>
    </lineage>
</organism>
<dbReference type="GO" id="GO:0007165">
    <property type="term" value="P:signal transduction"/>
    <property type="evidence" value="ECO:0007669"/>
    <property type="project" value="InterPro"/>
</dbReference>
<keyword evidence="4" id="KW-0472">Membrane</keyword>
<dbReference type="EMBL" id="RRCO01000007">
    <property type="protein sequence ID" value="RRJ24366.1"/>
    <property type="molecule type" value="Genomic_DNA"/>
</dbReference>
<gene>
    <name evidence="6" type="ORF">EHV10_13365</name>
</gene>
<dbReference type="SMART" id="SM00255">
    <property type="entry name" value="TIR"/>
    <property type="match status" value="1"/>
</dbReference>
<feature type="transmembrane region" description="Helical" evidence="4">
    <location>
        <begin position="228"/>
        <end position="248"/>
    </location>
</feature>
<keyword evidence="4" id="KW-1133">Transmembrane helix</keyword>
<dbReference type="PROSITE" id="PS50082">
    <property type="entry name" value="WD_REPEATS_2"/>
    <property type="match status" value="1"/>
</dbReference>
<dbReference type="RefSeq" id="WP_128675075.1">
    <property type="nucleotide sequence ID" value="NZ_RRCO01000007.1"/>
</dbReference>
<evidence type="ECO:0000313" key="7">
    <source>
        <dbReference type="Proteomes" id="UP000272490"/>
    </source>
</evidence>
<sequence>MEKEQRHRKPSDEMQRAAYEYNEKKYKYDAFISYRHVEPDQSIAKQVHQMIETFKPPKEFYEDGKKPTFRVFRDREELAARDLGASIEEALETSRYLIVICSKRTPLSDWCQKEIETFKSLHGDERIIPVLIEGEPDESFPQALKELKRGDNESLQDVLAADIRPDEILKADFSGYENLQNNNISKLKELTKESLKLLKIEKYRIMATILGCSFGDLKQRDKERKNKLILTVSSMAGAVFLIFGLFMANAYQKAELARQEAVQSNTGILMKTAKDFLREGDYIKAVLVAKEAMLPIKKDMKYYDTLKAEEFSIFNSTIYHSGASTLTNISTKNKFTYMAISEDEKYVAYGLDNNDTAIASVENGEVLKRFTGHTQQVKFVAFSKDGKYLASSSFDSTCIIYDIESGEVAAKLEIEGIPMLARFSEDNTKLYYVTLVNDDTCFYVYNTDTWQKQGGFVINGQVKYADIKRDGSEILIALEDNTEDQLTRRKMEDGSIIDIIPRIKGIALEQDEFDKPYIAASYSADGKNIILLTEGDIMKISLEDKTEIFKQDIYISPNDTRVLTESYNGEKIAVKAGTQVYILDGNSGEVVDEIYFPKVNMRYFAYNYDTNTVVGFGENGNYSIWKDKIIVENNLSYGGGVPIEFIYLKDGSKILANSHESQTIKIIDLKSRVLSEPIYARIIANSDNFSHMLLFDGSGFVLSDDDGKTSKKINPDEPTTYGIMSNPKYNRISNDGRYYAYIGMTKDNLSTAKPILKLYDVQNDINKQLVINNTSTAFVFSNDSKQILLLDSVEGLRIYDTESLELIKSYNNIKDESGVIKLLINSEILVINRFAGIASVYNLDTNEHIVDIPGEVVNIQKSDGGIKLRGIQNNTAFYWSDKDGLSKWEMDETCAETALSFNDVNLYNEDADILMMIRNNETDRKCYVVDFSTGRLNMTLSPSVKDYNVNGHISPEGRLIAIDQNYYVNFDKDSTKSQYYMASAVYKLLNEDEVNAEIEGIIAGRKLSQEEKVQIGIIAK</sequence>
<dbReference type="PANTHER" id="PTHR22847">
    <property type="entry name" value="WD40 REPEAT PROTEIN"/>
    <property type="match status" value="1"/>
</dbReference>
<evidence type="ECO:0000256" key="4">
    <source>
        <dbReference type="SAM" id="Phobius"/>
    </source>
</evidence>
<dbReference type="SMART" id="SM00320">
    <property type="entry name" value="WD40"/>
    <property type="match status" value="1"/>
</dbReference>
<comment type="caution">
    <text evidence="6">The sequence shown here is derived from an EMBL/GenBank/DDBJ whole genome shotgun (WGS) entry which is preliminary data.</text>
</comment>
<name>A0A3P3QSW7_9FIRM</name>
<dbReference type="SUPFAM" id="SSF82171">
    <property type="entry name" value="DPP6 N-terminal domain-like"/>
    <property type="match status" value="2"/>
</dbReference>
<dbReference type="InterPro" id="IPR035897">
    <property type="entry name" value="Toll_tir_struct_dom_sf"/>
</dbReference>
<dbReference type="SUPFAM" id="SSF52200">
    <property type="entry name" value="Toll/Interleukin receptor TIR domain"/>
    <property type="match status" value="1"/>
</dbReference>
<evidence type="ECO:0000256" key="3">
    <source>
        <dbReference type="PROSITE-ProRule" id="PRU00221"/>
    </source>
</evidence>
<dbReference type="Gene3D" id="2.130.10.10">
    <property type="entry name" value="YVTN repeat-like/Quinoprotein amine dehydrogenase"/>
    <property type="match status" value="1"/>
</dbReference>
<keyword evidence="1 3" id="KW-0853">WD repeat</keyword>
<proteinExistence type="predicted"/>
<dbReference type="AlphaFoldDB" id="A0A3P3QSW7"/>
<dbReference type="InterPro" id="IPR001680">
    <property type="entry name" value="WD40_rpt"/>
</dbReference>
<dbReference type="Gene3D" id="3.40.50.10140">
    <property type="entry name" value="Toll/interleukin-1 receptor homology (TIR) domain"/>
    <property type="match status" value="1"/>
</dbReference>
<evidence type="ECO:0000313" key="6">
    <source>
        <dbReference type="EMBL" id="RRJ24366.1"/>
    </source>
</evidence>
<dbReference type="PROSITE" id="PS50104">
    <property type="entry name" value="TIR"/>
    <property type="match status" value="1"/>
</dbReference>
<protein>
    <submittedName>
        <fullName evidence="6">TIR domain-containing protein</fullName>
    </submittedName>
</protein>
<dbReference type="OrthoDB" id="89550at2"/>
<dbReference type="InterPro" id="IPR015943">
    <property type="entry name" value="WD40/YVTN_repeat-like_dom_sf"/>
</dbReference>
<dbReference type="Pfam" id="PF00400">
    <property type="entry name" value="WD40"/>
    <property type="match status" value="1"/>
</dbReference>
<keyword evidence="7" id="KW-1185">Reference proteome</keyword>
<dbReference type="Proteomes" id="UP000272490">
    <property type="component" value="Unassembled WGS sequence"/>
</dbReference>
<accession>A0A3P3QSW7</accession>
<evidence type="ECO:0000256" key="2">
    <source>
        <dbReference type="ARBA" id="ARBA00022737"/>
    </source>
</evidence>
<keyword evidence="2" id="KW-0677">Repeat</keyword>
<dbReference type="Pfam" id="PF13676">
    <property type="entry name" value="TIR_2"/>
    <property type="match status" value="1"/>
</dbReference>
<reference evidence="6 7" key="1">
    <citation type="submission" date="2018-11" db="EMBL/GenBank/DDBJ databases">
        <title>Genome sequencing of Lachnoanaerobaculum sp. KCOM 2030 (= ChDC B114).</title>
        <authorList>
            <person name="Kook J.-K."/>
            <person name="Park S.-N."/>
            <person name="Lim Y.K."/>
        </authorList>
    </citation>
    <scope>NUCLEOTIDE SEQUENCE [LARGE SCALE GENOMIC DNA]</scope>
    <source>
        <strain evidence="6 7">KCOM 2030</strain>
    </source>
</reference>
<evidence type="ECO:0000259" key="5">
    <source>
        <dbReference type="PROSITE" id="PS50104"/>
    </source>
</evidence>
<feature type="repeat" description="WD" evidence="3">
    <location>
        <begin position="370"/>
        <end position="411"/>
    </location>
</feature>
<dbReference type="PANTHER" id="PTHR22847:SF637">
    <property type="entry name" value="WD REPEAT DOMAIN 5B"/>
    <property type="match status" value="1"/>
</dbReference>
<dbReference type="InterPro" id="IPR000157">
    <property type="entry name" value="TIR_dom"/>
</dbReference>